<evidence type="ECO:0000256" key="1">
    <source>
        <dbReference type="SAM" id="MobiDB-lite"/>
    </source>
</evidence>
<evidence type="ECO:0000313" key="2">
    <source>
        <dbReference type="EMBL" id="KAA6376712.1"/>
    </source>
</evidence>
<sequence>MIIDSEINSTKFSTPPAQQAPTTRSKSKSSKSKFQKQPIMDINLHQKTEKIQRNLFTQDQIKKKKLPPETIIYQDQLAPTRYDLPQFISSSQPYFNTFSSKPYSNTTFPITTASKHPSSTQRLFDSIQANQGHIPKMKYAYVDLDYSNNGDGDEDDVVIALTEQQTLEGVIRKAMDEDFDAKLESDLGNKIYQYHEKNKGQAQSRRIFISPSQISAQMSDDAGFYKDPMEYLPPDITNIDIIYMIVLLDHHYVLVVADRIQHRFLAVDTVQYDYSLRGRMLRQACQYLHIAWGYHNGYGTEFPWVQLFGEMGRKFPEMWAQPQILDNFLIQQAQVLNKLFSIDRVCCVYVLVALHHLLKEGATYENEIPSIDVCAHLRKGILNRYLQGLDDIMQFQLPSGYHLRADNDIKSMIKD</sequence>
<feature type="compositionally biased region" description="Polar residues" evidence="1">
    <location>
        <begin position="1"/>
        <end position="24"/>
    </location>
</feature>
<dbReference type="EMBL" id="SNRW01010341">
    <property type="protein sequence ID" value="KAA6376712.1"/>
    <property type="molecule type" value="Genomic_DNA"/>
</dbReference>
<proteinExistence type="predicted"/>
<feature type="compositionally biased region" description="Basic residues" evidence="1">
    <location>
        <begin position="25"/>
        <end position="34"/>
    </location>
</feature>
<reference evidence="2 3" key="1">
    <citation type="submission" date="2019-03" db="EMBL/GenBank/DDBJ databases">
        <title>Single cell metagenomics reveals metabolic interactions within the superorganism composed of flagellate Streblomastix strix and complex community of Bacteroidetes bacteria on its surface.</title>
        <authorList>
            <person name="Treitli S.C."/>
            <person name="Kolisko M."/>
            <person name="Husnik F."/>
            <person name="Keeling P."/>
            <person name="Hampl V."/>
        </authorList>
    </citation>
    <scope>NUCLEOTIDE SEQUENCE [LARGE SCALE GENOMIC DNA]</scope>
    <source>
        <strain evidence="2">ST1C</strain>
    </source>
</reference>
<dbReference type="Proteomes" id="UP000324800">
    <property type="component" value="Unassembled WGS sequence"/>
</dbReference>
<feature type="region of interest" description="Disordered" evidence="1">
    <location>
        <begin position="1"/>
        <end position="38"/>
    </location>
</feature>
<dbReference type="AlphaFoldDB" id="A0A5J4V2Y1"/>
<protein>
    <submittedName>
        <fullName evidence="2">Uncharacterized protein</fullName>
    </submittedName>
</protein>
<gene>
    <name evidence="2" type="ORF">EZS28_027760</name>
</gene>
<evidence type="ECO:0000313" key="3">
    <source>
        <dbReference type="Proteomes" id="UP000324800"/>
    </source>
</evidence>
<comment type="caution">
    <text evidence="2">The sequence shown here is derived from an EMBL/GenBank/DDBJ whole genome shotgun (WGS) entry which is preliminary data.</text>
</comment>
<name>A0A5J4V2Y1_9EUKA</name>
<organism evidence="2 3">
    <name type="scientific">Streblomastix strix</name>
    <dbReference type="NCBI Taxonomy" id="222440"/>
    <lineage>
        <taxon>Eukaryota</taxon>
        <taxon>Metamonada</taxon>
        <taxon>Preaxostyla</taxon>
        <taxon>Oxymonadida</taxon>
        <taxon>Streblomastigidae</taxon>
        <taxon>Streblomastix</taxon>
    </lineage>
</organism>
<accession>A0A5J4V2Y1</accession>